<name>A0A2T8IE47_9POAL</name>
<reference evidence="3" key="1">
    <citation type="submission" date="2018-04" db="EMBL/GenBank/DDBJ databases">
        <title>WGS assembly of Panicum hallii.</title>
        <authorList>
            <person name="Lovell J."/>
            <person name="Jenkins J."/>
            <person name="Lowry D."/>
            <person name="Mamidi S."/>
            <person name="Sreedasyam A."/>
            <person name="Weng X."/>
            <person name="Barry K."/>
            <person name="Bonette J."/>
            <person name="Campitelli B."/>
            <person name="Daum C."/>
            <person name="Gordon S."/>
            <person name="Gould B."/>
            <person name="Lipzen A."/>
            <person name="Macqueen A."/>
            <person name="Palacio-Mejia J."/>
            <person name="Plott C."/>
            <person name="Shakirov E."/>
            <person name="Shu S."/>
            <person name="Yoshinaga Y."/>
            <person name="Zane M."/>
            <person name="Rokhsar D."/>
            <person name="Grimwood J."/>
            <person name="Schmutz J."/>
            <person name="Juenger T."/>
        </authorList>
    </citation>
    <scope>NUCLEOTIDE SEQUENCE [LARGE SCALE GENOMIC DNA]</scope>
    <source>
        <strain evidence="3">FIL2</strain>
    </source>
</reference>
<dbReference type="Gramene" id="PVH35951">
    <property type="protein sequence ID" value="PVH35951"/>
    <property type="gene ID" value="PAHAL_7G316800"/>
</dbReference>
<evidence type="ECO:0000259" key="2">
    <source>
        <dbReference type="Pfam" id="PF12776"/>
    </source>
</evidence>
<evidence type="ECO:0000313" key="3">
    <source>
        <dbReference type="EMBL" id="PVH35951.1"/>
    </source>
</evidence>
<gene>
    <name evidence="3" type="ORF">PAHAL_7G316800</name>
</gene>
<feature type="compositionally biased region" description="Gly residues" evidence="1">
    <location>
        <begin position="143"/>
        <end position="159"/>
    </location>
</feature>
<sequence length="244" mass="25436">MDRYEEHDGNTFWGASTQPTNPSAMDFFGAPATIPGFTAAASSPGSRGVPLQRGSARVEVLDLNSLPSDLHLGMPYGERFRSASAGAVGEVDVAGGPRGAVPSRAASAARAATPIRAGSGGAPAGTAARLHRALRPARVAGGPPVGGRGGAGGSAGVAAGGPYDDDGALTQESQADTNRAAWSPEHTQAFCRIYCSQIDNGNCVRGVMNKYGWKEIQSRFYAATGFWHDIEQFGNRYRQLRGLW</sequence>
<feature type="region of interest" description="Disordered" evidence="1">
    <location>
        <begin position="139"/>
        <end position="170"/>
    </location>
</feature>
<proteinExistence type="predicted"/>
<dbReference type="Proteomes" id="UP000243499">
    <property type="component" value="Chromosome 7"/>
</dbReference>
<dbReference type="Pfam" id="PF12776">
    <property type="entry name" value="Myb_DNA-bind_3"/>
    <property type="match status" value="1"/>
</dbReference>
<protein>
    <recommendedName>
        <fullName evidence="2">Myb/SANT-like domain-containing protein</fullName>
    </recommendedName>
</protein>
<dbReference type="AlphaFoldDB" id="A0A2T8IE47"/>
<accession>A0A2T8IE47</accession>
<dbReference type="EMBL" id="CM008052">
    <property type="protein sequence ID" value="PVH35951.1"/>
    <property type="molecule type" value="Genomic_DNA"/>
</dbReference>
<evidence type="ECO:0000256" key="1">
    <source>
        <dbReference type="SAM" id="MobiDB-lite"/>
    </source>
</evidence>
<organism evidence="3">
    <name type="scientific">Panicum hallii</name>
    <dbReference type="NCBI Taxonomy" id="206008"/>
    <lineage>
        <taxon>Eukaryota</taxon>
        <taxon>Viridiplantae</taxon>
        <taxon>Streptophyta</taxon>
        <taxon>Embryophyta</taxon>
        <taxon>Tracheophyta</taxon>
        <taxon>Spermatophyta</taxon>
        <taxon>Magnoliopsida</taxon>
        <taxon>Liliopsida</taxon>
        <taxon>Poales</taxon>
        <taxon>Poaceae</taxon>
        <taxon>PACMAD clade</taxon>
        <taxon>Panicoideae</taxon>
        <taxon>Panicodae</taxon>
        <taxon>Paniceae</taxon>
        <taxon>Panicinae</taxon>
        <taxon>Panicum</taxon>
        <taxon>Panicum sect. Panicum</taxon>
    </lineage>
</organism>
<feature type="domain" description="Myb/SANT-like" evidence="2">
    <location>
        <begin position="182"/>
        <end position="244"/>
    </location>
</feature>
<dbReference type="InterPro" id="IPR024752">
    <property type="entry name" value="Myb/SANT-like_dom"/>
</dbReference>